<feature type="region of interest" description="Disordered" evidence="1">
    <location>
        <begin position="151"/>
        <end position="248"/>
    </location>
</feature>
<dbReference type="OrthoDB" id="62853at2759"/>
<dbReference type="SUPFAM" id="SSF63748">
    <property type="entry name" value="Tudor/PWWP/MBT"/>
    <property type="match status" value="1"/>
</dbReference>
<evidence type="ECO:0000259" key="2">
    <source>
        <dbReference type="PROSITE" id="PS50812"/>
    </source>
</evidence>
<evidence type="ECO:0000313" key="3">
    <source>
        <dbReference type="EMBL" id="TKA33479.1"/>
    </source>
</evidence>
<organism evidence="3 4">
    <name type="scientific">Friedmanniomyces endolithicus</name>
    <dbReference type="NCBI Taxonomy" id="329885"/>
    <lineage>
        <taxon>Eukaryota</taxon>
        <taxon>Fungi</taxon>
        <taxon>Dikarya</taxon>
        <taxon>Ascomycota</taxon>
        <taxon>Pezizomycotina</taxon>
        <taxon>Dothideomycetes</taxon>
        <taxon>Dothideomycetidae</taxon>
        <taxon>Mycosphaerellales</taxon>
        <taxon>Teratosphaeriaceae</taxon>
        <taxon>Friedmanniomyces</taxon>
    </lineage>
</organism>
<feature type="compositionally biased region" description="Basic residues" evidence="1">
    <location>
        <begin position="498"/>
        <end position="507"/>
    </location>
</feature>
<dbReference type="EMBL" id="NAJP01000085">
    <property type="protein sequence ID" value="TKA33479.1"/>
    <property type="molecule type" value="Genomic_DNA"/>
</dbReference>
<dbReference type="SMART" id="SM00293">
    <property type="entry name" value="PWWP"/>
    <property type="match status" value="1"/>
</dbReference>
<sequence length="743" mass="80999">MAGQVNSYDANGTGLGEQLIHFIHNFTVAGGAGIVSGGLQPSSTLWSERSPASSAQILLLSLSLFLFFTNTFSSSTPPQHSRNSSRELASPFTSIFFLHRNITTGVVLGPTRSPHVTSPRYRLPRPPTKQDTTTTMADETIATVPVDAQEVSSVNAPSDVTLSSLRPAQPTATATEPTETTQPDAEVSTITKEDGEIAGEQATTEVNAPDGDTTEVLDGPSAVENATDATPGTGRKEKRKSVSGVPEHKIKKLNKKKSMPTLNLDCKPGEFYWARLKGYPPWPSIICDEQMLPESLLASRPVSTSRPDGSLRDDFKAGGKNARERTFPIMFLSTNEFSWMINTALTPLDPKECLEKPKAKMTKALQDAYKLGSEDHPMEYYKKLLNLWQEEEQKFAKEVAEREAESARLAEEKQVQDAENAAKVETEEAKDKKKKKAPRKSKGGDDDLEMEDAEAPKSSKKRKKAADSDAEDAQAKKTPKVTKLNGPKTPNGESAKKSTSKPKKKVTAPKPDEAEEEAKPQMTESEKLNQREKAVLYLRHRLQKGFLSRETKPQESEMSAMADFFTQLENYDTLEPFIIRTTKIHKVLKAIVKLATIPKEEEYNFKKRSAAMLETWNKRMEADGEDAPASAVEAKDEEKDEVAPATNGDAKAEPATKEGADEAVEEKGAEKVADEAAENIEEKAAEKADEDAKMQDLSEAPEAPVEKSVPSGEAKDGAAVADTADVADVSMQSAAEEAAVEAA</sequence>
<feature type="compositionally biased region" description="Basic and acidic residues" evidence="1">
    <location>
        <begin position="650"/>
        <end position="696"/>
    </location>
</feature>
<name>A0A4V5N5W5_9PEZI</name>
<proteinExistence type="predicted"/>
<dbReference type="AlphaFoldDB" id="A0A4V5N5W5"/>
<dbReference type="Gene3D" id="2.30.30.140">
    <property type="match status" value="1"/>
</dbReference>
<protein>
    <recommendedName>
        <fullName evidence="2">PWWP domain-containing protein</fullName>
    </recommendedName>
</protein>
<feature type="compositionally biased region" description="Polar residues" evidence="1">
    <location>
        <begin position="151"/>
        <end position="166"/>
    </location>
</feature>
<feature type="region of interest" description="Disordered" evidence="1">
    <location>
        <begin position="408"/>
        <end position="529"/>
    </location>
</feature>
<feature type="compositionally biased region" description="Basic and acidic residues" evidence="1">
    <location>
        <begin position="408"/>
        <end position="431"/>
    </location>
</feature>
<feature type="region of interest" description="Disordered" evidence="1">
    <location>
        <begin position="109"/>
        <end position="134"/>
    </location>
</feature>
<reference evidence="3 4" key="1">
    <citation type="submission" date="2017-03" db="EMBL/GenBank/DDBJ databases">
        <title>Genomes of endolithic fungi from Antarctica.</title>
        <authorList>
            <person name="Coleine C."/>
            <person name="Masonjones S."/>
            <person name="Stajich J.E."/>
        </authorList>
    </citation>
    <scope>NUCLEOTIDE SEQUENCE [LARGE SCALE GENOMIC DNA]</scope>
    <source>
        <strain evidence="3 4">CCFEE 5311</strain>
    </source>
</reference>
<feature type="region of interest" description="Disordered" evidence="1">
    <location>
        <begin position="621"/>
        <end position="723"/>
    </location>
</feature>
<dbReference type="PROSITE" id="PS50812">
    <property type="entry name" value="PWWP"/>
    <property type="match status" value="1"/>
</dbReference>
<evidence type="ECO:0000313" key="4">
    <source>
        <dbReference type="Proteomes" id="UP000310066"/>
    </source>
</evidence>
<dbReference type="Pfam" id="PF00855">
    <property type="entry name" value="PWWP"/>
    <property type="match status" value="1"/>
</dbReference>
<feature type="domain" description="PWWP" evidence="2">
    <location>
        <begin position="268"/>
        <end position="351"/>
    </location>
</feature>
<evidence type="ECO:0000256" key="1">
    <source>
        <dbReference type="SAM" id="MobiDB-lite"/>
    </source>
</evidence>
<feature type="compositionally biased region" description="Low complexity" evidence="1">
    <location>
        <begin position="167"/>
        <end position="183"/>
    </location>
</feature>
<comment type="caution">
    <text evidence="3">The sequence shown here is derived from an EMBL/GenBank/DDBJ whole genome shotgun (WGS) entry which is preliminary data.</text>
</comment>
<gene>
    <name evidence="3" type="ORF">B0A54_14656</name>
</gene>
<accession>A0A4V5N5W5</accession>
<dbReference type="Proteomes" id="UP000310066">
    <property type="component" value="Unassembled WGS sequence"/>
</dbReference>
<dbReference type="STRING" id="329885.A0A4V5N5W5"/>
<feature type="compositionally biased region" description="Basic residues" evidence="1">
    <location>
        <begin position="432"/>
        <end position="441"/>
    </location>
</feature>
<dbReference type="InterPro" id="IPR000313">
    <property type="entry name" value="PWWP_dom"/>
</dbReference>